<evidence type="ECO:0000259" key="7">
    <source>
        <dbReference type="SMART" id="SM00079"/>
    </source>
</evidence>
<dbReference type="InterPro" id="IPR018313">
    <property type="entry name" value="SBP_3_CS"/>
</dbReference>
<feature type="chain" id="PRO_5004777043" description="Solute-binding protein family 3/N-terminal domain-containing protein" evidence="5">
    <location>
        <begin position="18"/>
        <end position="269"/>
    </location>
</feature>
<evidence type="ECO:0000256" key="3">
    <source>
        <dbReference type="ARBA" id="ARBA00022729"/>
    </source>
</evidence>
<dbReference type="EMBL" id="ADCY02000045">
    <property type="protein sequence ID" value="EFG30844.1"/>
    <property type="molecule type" value="Genomic_DNA"/>
</dbReference>
<evidence type="ECO:0000259" key="6">
    <source>
        <dbReference type="SMART" id="SM00062"/>
    </source>
</evidence>
<dbReference type="PANTHER" id="PTHR35936">
    <property type="entry name" value="MEMBRANE-BOUND LYTIC MUREIN TRANSGLYCOSYLASE F"/>
    <property type="match status" value="1"/>
</dbReference>
<feature type="domain" description="Solute-binding protein family 3/N-terminal" evidence="6">
    <location>
        <begin position="46"/>
        <end position="269"/>
    </location>
</feature>
<dbReference type="GO" id="GO:0015276">
    <property type="term" value="F:ligand-gated monoatomic ion channel activity"/>
    <property type="evidence" value="ECO:0007669"/>
    <property type="project" value="InterPro"/>
</dbReference>
<evidence type="ECO:0008006" key="10">
    <source>
        <dbReference type="Google" id="ProtNLM"/>
    </source>
</evidence>
<evidence type="ECO:0000256" key="4">
    <source>
        <dbReference type="RuleBase" id="RU003744"/>
    </source>
</evidence>
<keyword evidence="9" id="KW-1185">Reference proteome</keyword>
<comment type="subcellular location">
    <subcellularLocation>
        <location evidence="1">Cell envelope</location>
    </subcellularLocation>
</comment>
<dbReference type="GO" id="GO:0016020">
    <property type="term" value="C:membrane"/>
    <property type="evidence" value="ECO:0007669"/>
    <property type="project" value="InterPro"/>
</dbReference>
<dbReference type="eggNOG" id="COG0834">
    <property type="taxonomic scope" value="Bacteria"/>
</dbReference>
<dbReference type="STRING" id="641147.HMPREF9021_01450"/>
<dbReference type="Proteomes" id="UP000017813">
    <property type="component" value="Unassembled WGS sequence"/>
</dbReference>
<dbReference type="SMART" id="SM00062">
    <property type="entry name" value="PBPb"/>
    <property type="match status" value="1"/>
</dbReference>
<evidence type="ECO:0000256" key="5">
    <source>
        <dbReference type="SAM" id="SignalP"/>
    </source>
</evidence>
<name>V9HKZ8_9NEIS</name>
<evidence type="ECO:0000313" key="8">
    <source>
        <dbReference type="EMBL" id="EFG30844.1"/>
    </source>
</evidence>
<dbReference type="SMART" id="SM00079">
    <property type="entry name" value="PBPe"/>
    <property type="match status" value="1"/>
</dbReference>
<evidence type="ECO:0000256" key="1">
    <source>
        <dbReference type="ARBA" id="ARBA00004196"/>
    </source>
</evidence>
<evidence type="ECO:0000313" key="9">
    <source>
        <dbReference type="Proteomes" id="UP000017813"/>
    </source>
</evidence>
<dbReference type="RefSeq" id="WP_002642458.1">
    <property type="nucleotide sequence ID" value="NZ_JH815306.1"/>
</dbReference>
<accession>V9HKZ8</accession>
<evidence type="ECO:0000256" key="2">
    <source>
        <dbReference type="ARBA" id="ARBA00010333"/>
    </source>
</evidence>
<feature type="signal peptide" evidence="5">
    <location>
        <begin position="1"/>
        <end position="17"/>
    </location>
</feature>
<dbReference type="InterPro" id="IPR001320">
    <property type="entry name" value="Iontro_rcpt_C"/>
</dbReference>
<reference evidence="8 9" key="1">
    <citation type="submission" date="2010-03" db="EMBL/GenBank/DDBJ databases">
        <authorList>
            <consortium name="The Broad Institute Genome Sequencing Platform"/>
            <person name="Ward D."/>
            <person name="Earl A."/>
            <person name="Feldgarden M."/>
            <person name="Gevers D."/>
            <person name="Young S."/>
            <person name="Zeng Q."/>
            <person name="Koehrsen M."/>
            <person name="Alvarado L."/>
            <person name="Berlin A.M."/>
            <person name="Borenstein D."/>
            <person name="Chapman S.B."/>
            <person name="Chen Z."/>
            <person name="Engels R."/>
            <person name="Freedman E."/>
            <person name="Gellesch M."/>
            <person name="Goldberg J."/>
            <person name="Griggs A."/>
            <person name="Gujja S."/>
            <person name="Heilman E.R."/>
            <person name="Heiman D.I."/>
            <person name="Hepburn T.A."/>
            <person name="Howarth C."/>
            <person name="Jen D."/>
            <person name="Larson L."/>
            <person name="Mehta T."/>
            <person name="Park D."/>
            <person name="Pearson M."/>
            <person name="Richards J."/>
            <person name="Roberts A."/>
            <person name="Saif S."/>
            <person name="Shea T.D."/>
            <person name="Shenoy N."/>
            <person name="Sisk P."/>
            <person name="Stolte C."/>
            <person name="Sykes S.N."/>
            <person name="Walk T."/>
            <person name="White J."/>
            <person name="Yandava C."/>
            <person name="Izard J."/>
            <person name="Baranova O.V."/>
            <person name="Blanton J.M."/>
            <person name="Tanner A.C."/>
            <person name="Dewhirst F."/>
            <person name="Haas B."/>
            <person name="Nusbaum C."/>
            <person name="Birren B."/>
        </authorList>
    </citation>
    <scope>NUCLEOTIDE SEQUENCE [LARGE SCALE GENOMIC DNA]</scope>
    <source>
        <strain evidence="8 9">ATCC 29453</strain>
    </source>
</reference>
<gene>
    <name evidence="8" type="ORF">HMPREF9021_01450</name>
</gene>
<dbReference type="PANTHER" id="PTHR35936:SF17">
    <property type="entry name" value="ARGININE-BINDING EXTRACELLULAR PROTEIN ARTP"/>
    <property type="match status" value="1"/>
</dbReference>
<dbReference type="SUPFAM" id="SSF53850">
    <property type="entry name" value="Periplasmic binding protein-like II"/>
    <property type="match status" value="1"/>
</dbReference>
<organism evidence="8 9">
    <name type="scientific">Simonsiella muelleri ATCC 29453</name>
    <dbReference type="NCBI Taxonomy" id="641147"/>
    <lineage>
        <taxon>Bacteria</taxon>
        <taxon>Pseudomonadati</taxon>
        <taxon>Pseudomonadota</taxon>
        <taxon>Betaproteobacteria</taxon>
        <taxon>Neisseriales</taxon>
        <taxon>Neisseriaceae</taxon>
        <taxon>Simonsiella</taxon>
    </lineage>
</organism>
<dbReference type="InterPro" id="IPR001638">
    <property type="entry name" value="Solute-binding_3/MltF_N"/>
</dbReference>
<dbReference type="PROSITE" id="PS51257">
    <property type="entry name" value="PROKAR_LIPOPROTEIN"/>
    <property type="match status" value="1"/>
</dbReference>
<dbReference type="GO" id="GO:0030313">
    <property type="term" value="C:cell envelope"/>
    <property type="evidence" value="ECO:0007669"/>
    <property type="project" value="UniProtKB-SubCell"/>
</dbReference>
<reference evidence="8 9" key="2">
    <citation type="submission" date="2011-10" db="EMBL/GenBank/DDBJ databases">
        <title>The Genome Sequence of Simonsiella muelleri ATCC 29453.</title>
        <authorList>
            <consortium name="The Broad Institute Genome Sequencing Platform"/>
            <consortium name="The Broad Institute Genome Sequencing Center for Infectious Disease"/>
            <person name="Earl A."/>
            <person name="Ward D."/>
            <person name="Feldgarden M."/>
            <person name="Gevers D."/>
            <person name="Izard J."/>
            <person name="Baranova O.V."/>
            <person name="Blanton J.M."/>
            <person name="Tanner A.C."/>
            <person name="Dewhirst F."/>
            <person name="Young S.K."/>
            <person name="Zeng Q."/>
            <person name="Gargeya S."/>
            <person name="Fitzgerald M."/>
            <person name="Haas B."/>
            <person name="Abouelleil A."/>
            <person name="Alvarado L."/>
            <person name="Arachchi H.M."/>
            <person name="Berlin A."/>
            <person name="Brown A."/>
            <person name="Chapman S.B."/>
            <person name="Chen Z."/>
            <person name="Dunbar C."/>
            <person name="Freedman E."/>
            <person name="Gearin G."/>
            <person name="Goldberg J."/>
            <person name="Griggs A."/>
            <person name="Gujja S."/>
            <person name="Heiman D."/>
            <person name="Howarth C."/>
            <person name="Larson L."/>
            <person name="Lui A."/>
            <person name="MacDonald P.J.P."/>
            <person name="Montmayeur A."/>
            <person name="Murphy C."/>
            <person name="Neiman D."/>
            <person name="Pearson M."/>
            <person name="Priest M."/>
            <person name="Roberts A."/>
            <person name="Saif S."/>
            <person name="Shea T."/>
            <person name="Shenoy N."/>
            <person name="Sisk P."/>
            <person name="Stolte C."/>
            <person name="Sykes S."/>
            <person name="Wortman J."/>
            <person name="Nusbaum C."/>
            <person name="Birren B."/>
        </authorList>
    </citation>
    <scope>NUCLEOTIDE SEQUENCE [LARGE SCALE GENOMIC DNA]</scope>
    <source>
        <strain evidence="8 9">ATCC 29453</strain>
    </source>
</reference>
<dbReference type="AlphaFoldDB" id="V9HKZ8"/>
<comment type="similarity">
    <text evidence="2 4">Belongs to the bacterial solute-binding protein 3 family.</text>
</comment>
<proteinExistence type="inferred from homology"/>
<sequence>MKLNQWFTVSCAAMALAACGGSQSSGNTAPPVASSANPTATTGEKVLRIGTNAEFAPFESLNEKQEIQGFDIDLLNEMAKVGHFKVEFKHTPWDGIFASLDNKDVDAVASAVTITDDRKKTMDFSEPYYKITQVVLIPPSKTVKNVDDLKKLPKVGVVSGQTGDLAAQKIFGATSPNIARFDTVTLLTKEVENGGVDAGISDSAVIANYIKNNTNKGFSMVQIPDFQEEHYGFAVRKGDTETLNLLNDSLKQVRESGKYAELENKYFAK</sequence>
<dbReference type="Pfam" id="PF00497">
    <property type="entry name" value="SBP_bac_3"/>
    <property type="match status" value="1"/>
</dbReference>
<feature type="domain" description="Ionotropic glutamate receptor C-terminal" evidence="7">
    <location>
        <begin position="46"/>
        <end position="269"/>
    </location>
</feature>
<comment type="caution">
    <text evidence="8">The sequence shown here is derived from an EMBL/GenBank/DDBJ whole genome shotgun (WGS) entry which is preliminary data.</text>
</comment>
<keyword evidence="3 5" id="KW-0732">Signal</keyword>
<dbReference type="HOGENOM" id="CLU_019602_18_2_4"/>
<dbReference type="PROSITE" id="PS01039">
    <property type="entry name" value="SBP_BACTERIAL_3"/>
    <property type="match status" value="1"/>
</dbReference>
<protein>
    <recommendedName>
        <fullName evidence="10">Solute-binding protein family 3/N-terminal domain-containing protein</fullName>
    </recommendedName>
</protein>
<dbReference type="CDD" id="cd13624">
    <property type="entry name" value="PBP2_Arg_Lys_His"/>
    <property type="match status" value="1"/>
</dbReference>
<dbReference type="Gene3D" id="3.40.190.10">
    <property type="entry name" value="Periplasmic binding protein-like II"/>
    <property type="match status" value="2"/>
</dbReference>